<dbReference type="CDD" id="cd16345">
    <property type="entry name" value="LMWP_ArsC"/>
    <property type="match status" value="1"/>
</dbReference>
<dbReference type="GO" id="GO:0008794">
    <property type="term" value="F:arsenate reductase (glutaredoxin) activity"/>
    <property type="evidence" value="ECO:0007669"/>
    <property type="project" value="UniProtKB-EC"/>
</dbReference>
<dbReference type="RefSeq" id="WP_144733956.1">
    <property type="nucleotide sequence ID" value="NZ_ML675591.1"/>
</dbReference>
<proteinExistence type="predicted"/>
<dbReference type="Proteomes" id="UP000315289">
    <property type="component" value="Unassembled WGS sequence"/>
</dbReference>
<dbReference type="Pfam" id="PF01451">
    <property type="entry name" value="LMWPc"/>
    <property type="match status" value="1"/>
</dbReference>
<evidence type="ECO:0000313" key="3">
    <source>
        <dbReference type="EMBL" id="TVP39305.1"/>
    </source>
</evidence>
<dbReference type="SMART" id="SM00226">
    <property type="entry name" value="LMWPc"/>
    <property type="match status" value="1"/>
</dbReference>
<evidence type="ECO:0000313" key="4">
    <source>
        <dbReference type="Proteomes" id="UP000315289"/>
    </source>
</evidence>
<dbReference type="EC" id="1.20.4.1" evidence="3"/>
<keyword evidence="4" id="KW-1185">Reference proteome</keyword>
<gene>
    <name evidence="3" type="primary">arsC</name>
    <name evidence="3" type="ORF">NARC_160018</name>
</gene>
<dbReference type="InterPro" id="IPR023485">
    <property type="entry name" value="Ptyr_pPase"/>
</dbReference>
<evidence type="ECO:0000256" key="1">
    <source>
        <dbReference type="ARBA" id="ARBA00022849"/>
    </source>
</evidence>
<keyword evidence="1" id="KW-0059">Arsenical resistance</keyword>
<organism evidence="3 4">
    <name type="scientific">Candidatus Nitrosocosmicus arcticus</name>
    <dbReference type="NCBI Taxonomy" id="2035267"/>
    <lineage>
        <taxon>Archaea</taxon>
        <taxon>Nitrososphaerota</taxon>
        <taxon>Nitrososphaeria</taxon>
        <taxon>Nitrososphaerales</taxon>
        <taxon>Nitrososphaeraceae</taxon>
        <taxon>Candidatus Nitrosocosmicus</taxon>
    </lineage>
</organism>
<evidence type="ECO:0000259" key="2">
    <source>
        <dbReference type="SMART" id="SM00226"/>
    </source>
</evidence>
<dbReference type="GO" id="GO:0046685">
    <property type="term" value="P:response to arsenic-containing substance"/>
    <property type="evidence" value="ECO:0007669"/>
    <property type="project" value="UniProtKB-KW"/>
</dbReference>
<name>A0A557SRS9_9ARCH</name>
<dbReference type="EMBL" id="VOAH01000016">
    <property type="protein sequence ID" value="TVP39305.1"/>
    <property type="molecule type" value="Genomic_DNA"/>
</dbReference>
<dbReference type="OrthoDB" id="295776at2157"/>
<dbReference type="InterPro" id="IPR036196">
    <property type="entry name" value="Ptyr_pPase_sf"/>
</dbReference>
<reference evidence="3 4" key="1">
    <citation type="journal article" date="2019" name="Front. Microbiol.">
        <title>Ammonia Oxidation by the Arctic Terrestrial Thaumarchaeote Candidatus Nitrosocosmicus arcticus Is Stimulated by Increasing Temperatures.</title>
        <authorList>
            <person name="Alves R.J.E."/>
            <person name="Kerou M."/>
            <person name="Zappe A."/>
            <person name="Bittner R."/>
            <person name="Abby S.S."/>
            <person name="Schmidt H.A."/>
            <person name="Pfeifer K."/>
            <person name="Schleper C."/>
        </authorList>
    </citation>
    <scope>NUCLEOTIDE SEQUENCE [LARGE SCALE GENOMIC DNA]</scope>
    <source>
        <strain evidence="3 4">Kfb</strain>
    </source>
</reference>
<comment type="caution">
    <text evidence="3">The sequence shown here is derived from an EMBL/GenBank/DDBJ whole genome shotgun (WGS) entry which is preliminary data.</text>
</comment>
<dbReference type="PANTHER" id="PTHR43428">
    <property type="entry name" value="ARSENATE REDUCTASE"/>
    <property type="match status" value="1"/>
</dbReference>
<dbReference type="Gene3D" id="3.40.50.2300">
    <property type="match status" value="1"/>
</dbReference>
<accession>A0A557SRS9</accession>
<dbReference type="SUPFAM" id="SSF52788">
    <property type="entry name" value="Phosphotyrosine protein phosphatases I"/>
    <property type="match status" value="1"/>
</dbReference>
<dbReference type="AlphaFoldDB" id="A0A557SRS9"/>
<sequence length="150" mass="16983">MKISFGKKSSDDTKKTILFVCVQNAGRSQMAEGFFRKYAQKRYETVSAGTVPTSQINPITVEVMKEVGIDISSQKPKDLTEDMMRNATTIVNMGCMDDKYCPALFLSKVIDWGIEDPKDKPIEKVREIRDEIEKRVLEIIESTKDNAIPV</sequence>
<keyword evidence="3" id="KW-0560">Oxidoreductase</keyword>
<protein>
    <submittedName>
        <fullName evidence="3">Arsenate reductase</fullName>
        <ecNumber evidence="3">1.20.4.1</ecNumber>
    </submittedName>
</protein>
<dbReference type="PANTHER" id="PTHR43428:SF1">
    <property type="entry name" value="ARSENATE REDUCTASE"/>
    <property type="match status" value="1"/>
</dbReference>
<feature type="domain" description="Phosphotyrosine protein phosphatase I" evidence="2">
    <location>
        <begin position="15"/>
        <end position="142"/>
    </location>
</feature>